<feature type="region of interest" description="Disordered" evidence="1">
    <location>
        <begin position="493"/>
        <end position="523"/>
    </location>
</feature>
<proteinExistence type="predicted"/>
<reference evidence="2 3" key="1">
    <citation type="submission" date="2015-07" db="EMBL/GenBank/DDBJ databases">
        <title>High-quality genome of monoxenous trypanosomatid Leptomonas pyrrhocoris.</title>
        <authorList>
            <person name="Flegontov P."/>
            <person name="Butenko A."/>
            <person name="Firsov S."/>
            <person name="Vlcek C."/>
            <person name="Logacheva M.D."/>
            <person name="Field M."/>
            <person name="Filatov D."/>
            <person name="Flegontova O."/>
            <person name="Gerasimov E."/>
            <person name="Jackson A.P."/>
            <person name="Kelly S."/>
            <person name="Opperdoes F."/>
            <person name="O'Reilly A."/>
            <person name="Votypka J."/>
            <person name="Yurchenko V."/>
            <person name="Lukes J."/>
        </authorList>
    </citation>
    <scope>NUCLEOTIDE SEQUENCE [LARGE SCALE GENOMIC DNA]</scope>
    <source>
        <strain evidence="2">H10</strain>
    </source>
</reference>
<accession>A0A0M9FW52</accession>
<evidence type="ECO:0000313" key="2">
    <source>
        <dbReference type="EMBL" id="KPA77310.1"/>
    </source>
</evidence>
<feature type="compositionally biased region" description="Basic and acidic residues" evidence="1">
    <location>
        <begin position="1377"/>
        <end position="1394"/>
    </location>
</feature>
<name>A0A0M9FW52_LEPPY</name>
<dbReference type="OMA" id="REWYSRA"/>
<feature type="region of interest" description="Disordered" evidence="1">
    <location>
        <begin position="1258"/>
        <end position="1293"/>
    </location>
</feature>
<feature type="compositionally biased region" description="Polar residues" evidence="1">
    <location>
        <begin position="1739"/>
        <end position="1768"/>
    </location>
</feature>
<evidence type="ECO:0000313" key="3">
    <source>
        <dbReference type="Proteomes" id="UP000037923"/>
    </source>
</evidence>
<feature type="region of interest" description="Disordered" evidence="1">
    <location>
        <begin position="1437"/>
        <end position="1489"/>
    </location>
</feature>
<feature type="region of interest" description="Disordered" evidence="1">
    <location>
        <begin position="619"/>
        <end position="641"/>
    </location>
</feature>
<feature type="region of interest" description="Disordered" evidence="1">
    <location>
        <begin position="390"/>
        <end position="442"/>
    </location>
</feature>
<feature type="compositionally biased region" description="Polar residues" evidence="1">
    <location>
        <begin position="623"/>
        <end position="634"/>
    </location>
</feature>
<dbReference type="VEuPathDB" id="TriTrypDB:LpyrH10_17_1300"/>
<dbReference type="Proteomes" id="UP000037923">
    <property type="component" value="Unassembled WGS sequence"/>
</dbReference>
<feature type="region of interest" description="Disordered" evidence="1">
    <location>
        <begin position="1642"/>
        <end position="1670"/>
    </location>
</feature>
<feature type="compositionally biased region" description="Basic and acidic residues" evidence="1">
    <location>
        <begin position="1653"/>
        <end position="1665"/>
    </location>
</feature>
<feature type="region of interest" description="Disordered" evidence="1">
    <location>
        <begin position="1734"/>
        <end position="1775"/>
    </location>
</feature>
<organism evidence="2 3">
    <name type="scientific">Leptomonas pyrrhocoris</name>
    <name type="common">Firebug parasite</name>
    <dbReference type="NCBI Taxonomy" id="157538"/>
    <lineage>
        <taxon>Eukaryota</taxon>
        <taxon>Discoba</taxon>
        <taxon>Euglenozoa</taxon>
        <taxon>Kinetoplastea</taxon>
        <taxon>Metakinetoplastina</taxon>
        <taxon>Trypanosomatida</taxon>
        <taxon>Trypanosomatidae</taxon>
        <taxon>Leishmaniinae</taxon>
        <taxon>Leptomonas</taxon>
    </lineage>
</organism>
<gene>
    <name evidence="2" type="ORF">ABB37_07198</name>
</gene>
<dbReference type="GeneID" id="26907484"/>
<feature type="compositionally biased region" description="Low complexity" evidence="1">
    <location>
        <begin position="433"/>
        <end position="442"/>
    </location>
</feature>
<evidence type="ECO:0000256" key="1">
    <source>
        <dbReference type="SAM" id="MobiDB-lite"/>
    </source>
</evidence>
<sequence>MPSPWKRVDLLNLSSTSAALARRRAAAAAAATTPTSTLKGIFSSSGQDDNEITRRNVAEVKDYAKPVTSAASVSRSRRCSDAPHCTHRLSSTPSLTVHPASAATRVSISRLLGGASLTWQESLACFVELVEGSSKRGPQDKEQPLQVQEDCAVPLEAILSLYATLRRNAAEQQHTMKYGEELNTTLSSAVEEEDHLRGNAFPQLPATDVSSRRLRCSSSPSSANDFSSVSLFADTLPLRFLAYAAQHNTALAPLHRVLSAAFRSNVGGASPPPSPTFRPGCERQEGGLGGVSLSREVVNDLTQLLSVATVLHVGLGEILQAAPAASPTKRTAEESSSLSASATSSSWQLPLRWAALRTIHNLERYGGAREYVAALSESVERNFEASTGSGVAAQAATGSNAPPSPLPRSQRETHGLDSARAGPHRTRSQPTASLSPSSPHHLSVLDAAVQKQESEVQHARAVVEAAARQQPNFTLLLQPLQEAWEAHNTRRLPATTSTHRTPPAGGTGANGDLFPSQTETVTSTPGDVCETMDGTVPSFPSSSSSVQASAAAADVALAMVRSLAQTDLSAAHVDCSGVQQGDAAWRSGSTMSTAELTCLTLDVVHFTWTAMNAAHEWDHVENSSHTSGSPSTEEQLGVERSAAARTAEGEALLQLVRTATRFASYADLCTWLERLLPPTPPAAAPAVSLGVRDYLVTANGNVSLPQRAALLCLLTRVVRRAPSWSAVCTVLPAMWRRIPTAAPAPASLRVPNASLRLRHTDEEAAACGSGYASCPSLLSAFFESPHAPTRRPHTRDELAMWCKAICGASGITGTDKTAYKESVIRPASAKVTHDASPGTNEGQLSAAEWSRLLYGSAPPTIADVSVCPLALWHSSVTAAATAFVGQWLHPAAAHDTALDCLATCHVACAKSWATPPSFCTPASSDTTGENSPDNRSGAAWRAEAVAQLAHQHRAFSLTFLTREETFDWFNLVLCRTERGVARQLVLAAAMEARWCSAGAAAPLPPPTYRATAPSTSPATTASAEMIQKDVEDAHDVVRLSSSSFSCTADADAAVADLTRVFLRWVTARETASTATDADRSDAAAVSLLTGTSFRREGNGRLGDVGLLFADVAAALSPSFISTEFNSSVLALSPSKPSTAVALLLEVVRSAVTETGLLWERQMGQPSSHVKDDTHAVPLPLQFFNAAVESVGQRPSASVDRGGSEEEASLHDRELQLARLRSWLQFLCTCPPLLLADKVYVVVWLYTLMRQVEEMHQRLHESAGGAPTPLVPETQSRLGEGMHTHSSSSNSLTHRAGLVERSSQQGGGQAWSQQEEAETVRLAAASLSRQLWSTLPPSSLVPPMLLNWLLTRGGLPTWGDAVRFLRASAATATVRPPPETKKVFDGAGEGDHDDQAKVDDQRRYLFLVLPLDRVVSMAHAMRVLRTLQAVEERCHDAARKRTRDALPLSTRESSPSSGNGGDNTVVGEASVHRSQTRQTEKGSSRQAASSAATIDLRDDVAVTVSSTGANGTAIDLLVRHYYYPEIERVLLREWYSRALAAVLRFLVAHPEHTFLTSVADAPDHAALAVRAWLESGNAHDEQGSTTDREGVRASFAERLHAPDLSSVGASVTSLHEWQEWIGLSHQKKTIGINAVAALTEPGTVPLPPASQSRAADEHEAAPRRSATESYTGAALTIEKQRDSEELHQPNSTVAPTHTLRIPLHFVGTFILQECRIGAPVSTSFAEASARQAAMTGRAKLSSQDSNANAVQRTSSPRSQEAPQRATTKPSYGKRGRLRTLPSLDSLLQDTECCPAVGHDRLNTLEDAAARAAVSPDARRTRPVHPELLELFTRVLQIKKAEARGVDSTAAAREETVEDVVGQVLAHRAIASR</sequence>
<dbReference type="RefSeq" id="XP_015655749.1">
    <property type="nucleotide sequence ID" value="XM_015805743.1"/>
</dbReference>
<dbReference type="EMBL" id="LGTL01000017">
    <property type="protein sequence ID" value="KPA77310.1"/>
    <property type="molecule type" value="Genomic_DNA"/>
</dbReference>
<dbReference type="OrthoDB" id="273864at2759"/>
<feature type="region of interest" description="Disordered" evidence="1">
    <location>
        <begin position="322"/>
        <end position="341"/>
    </location>
</feature>
<comment type="caution">
    <text evidence="2">The sequence shown here is derived from an EMBL/GenBank/DDBJ whole genome shotgun (WGS) entry which is preliminary data.</text>
</comment>
<feature type="region of interest" description="Disordered" evidence="1">
    <location>
        <begin position="1375"/>
        <end position="1394"/>
    </location>
</feature>
<protein>
    <submittedName>
        <fullName evidence="2">Uncharacterized protein</fullName>
    </submittedName>
</protein>
<keyword evidence="3" id="KW-1185">Reference proteome</keyword>